<proteinExistence type="predicted"/>
<reference evidence="2" key="1">
    <citation type="submission" date="2018-05" db="EMBL/GenBank/DDBJ databases">
        <authorList>
            <person name="Lanie J.A."/>
            <person name="Ng W.-L."/>
            <person name="Kazmierczak K.M."/>
            <person name="Andrzejewski T.M."/>
            <person name="Davidsen T.M."/>
            <person name="Wayne K.J."/>
            <person name="Tettelin H."/>
            <person name="Glass J.I."/>
            <person name="Rusch D."/>
            <person name="Podicherti R."/>
            <person name="Tsui H.-C.T."/>
            <person name="Winkler M.E."/>
        </authorList>
    </citation>
    <scope>NUCLEOTIDE SEQUENCE</scope>
</reference>
<dbReference type="EMBL" id="UINC01004614">
    <property type="protein sequence ID" value="SVA15641.1"/>
    <property type="molecule type" value="Genomic_DNA"/>
</dbReference>
<feature type="domain" description="NIPSNAP" evidence="1">
    <location>
        <begin position="42"/>
        <end position="146"/>
    </location>
</feature>
<name>A0A381TJF2_9ZZZZ</name>
<dbReference type="InterPro" id="IPR012577">
    <property type="entry name" value="NIPSNAP"/>
</dbReference>
<evidence type="ECO:0000313" key="2">
    <source>
        <dbReference type="EMBL" id="SVA15641.1"/>
    </source>
</evidence>
<dbReference type="PROSITE" id="PS51257">
    <property type="entry name" value="PROKAR_LIPOPROTEIN"/>
    <property type="match status" value="1"/>
</dbReference>
<protein>
    <recommendedName>
        <fullName evidence="1">NIPSNAP domain-containing protein</fullName>
    </recommendedName>
</protein>
<accession>A0A381TJF2</accession>
<gene>
    <name evidence="2" type="ORF">METZ01_LOCUS68495</name>
</gene>
<evidence type="ECO:0000259" key="1">
    <source>
        <dbReference type="Pfam" id="PF07978"/>
    </source>
</evidence>
<organism evidence="2">
    <name type="scientific">marine metagenome</name>
    <dbReference type="NCBI Taxonomy" id="408172"/>
    <lineage>
        <taxon>unclassified sequences</taxon>
        <taxon>metagenomes</taxon>
        <taxon>ecological metagenomes</taxon>
    </lineage>
</organism>
<dbReference type="Pfam" id="PF07978">
    <property type="entry name" value="NIPSNAP"/>
    <property type="match status" value="1"/>
</dbReference>
<dbReference type="Gene3D" id="3.30.70.100">
    <property type="match status" value="1"/>
</dbReference>
<sequence length="148" mass="16728">MTAKRLLFFSLMTAIGSSGCMIGNSIPVSEDASAGSETDQVFELRTYTAAEGKFDDLLARFRDHTLRIFEKHGMTNVGYWTPQDEPLSANTLIYVLAHPSREEAEQSWRDFSSDPEWQSVAEESQRDGRLIVGLERVFIDPTDFSPMR</sequence>
<dbReference type="InterPro" id="IPR011008">
    <property type="entry name" value="Dimeric_a/b-barrel"/>
</dbReference>
<dbReference type="AlphaFoldDB" id="A0A381TJF2"/>
<dbReference type="SUPFAM" id="SSF54909">
    <property type="entry name" value="Dimeric alpha+beta barrel"/>
    <property type="match status" value="1"/>
</dbReference>